<dbReference type="PANTHER" id="PTHR43156">
    <property type="entry name" value="STAGE II SPORULATION PROTEIN E-RELATED"/>
    <property type="match status" value="1"/>
</dbReference>
<evidence type="ECO:0000313" key="19">
    <source>
        <dbReference type="Proteomes" id="UP000007517"/>
    </source>
</evidence>
<dbReference type="InterPro" id="IPR003018">
    <property type="entry name" value="GAF"/>
</dbReference>
<evidence type="ECO:0000256" key="10">
    <source>
        <dbReference type="ARBA" id="ARBA00022912"/>
    </source>
</evidence>
<keyword evidence="10" id="KW-0904">Protein phosphatase</keyword>
<dbReference type="InterPro" id="IPR000700">
    <property type="entry name" value="PAS-assoc_C"/>
</dbReference>
<evidence type="ECO:0000256" key="1">
    <source>
        <dbReference type="ARBA" id="ARBA00013081"/>
    </source>
</evidence>
<evidence type="ECO:0000256" key="15">
    <source>
        <dbReference type="ARBA" id="ARBA00081350"/>
    </source>
</evidence>
<dbReference type="GO" id="GO:0016301">
    <property type="term" value="F:kinase activity"/>
    <property type="evidence" value="ECO:0007669"/>
    <property type="project" value="UniProtKB-KW"/>
</dbReference>
<keyword evidence="19" id="KW-1185">Reference proteome</keyword>
<evidence type="ECO:0000256" key="14">
    <source>
        <dbReference type="ARBA" id="ARBA00075117"/>
    </source>
</evidence>
<evidence type="ECO:0000256" key="4">
    <source>
        <dbReference type="ARBA" id="ARBA00022723"/>
    </source>
</evidence>
<comment type="catalytic activity">
    <reaction evidence="12">
        <text>O-phospho-L-seryl-[protein] + H2O = L-seryl-[protein] + phosphate</text>
        <dbReference type="Rhea" id="RHEA:20629"/>
        <dbReference type="Rhea" id="RHEA-COMP:9863"/>
        <dbReference type="Rhea" id="RHEA-COMP:11604"/>
        <dbReference type="ChEBI" id="CHEBI:15377"/>
        <dbReference type="ChEBI" id="CHEBI:29999"/>
        <dbReference type="ChEBI" id="CHEBI:43474"/>
        <dbReference type="ChEBI" id="CHEBI:83421"/>
        <dbReference type="EC" id="3.1.3.16"/>
    </reaction>
</comment>
<dbReference type="InterPro" id="IPR036457">
    <property type="entry name" value="PPM-type-like_dom_sf"/>
</dbReference>
<dbReference type="GO" id="GO:0004722">
    <property type="term" value="F:protein serine/threonine phosphatase activity"/>
    <property type="evidence" value="ECO:0007669"/>
    <property type="project" value="UniProtKB-EC"/>
</dbReference>
<reference evidence="18 19" key="1">
    <citation type="journal article" date="2012" name="J. Bacteriol.">
        <title>Genome Sequence of Blastococcus saxobsidens DD2, a Stone-Inhabiting Bacterium.</title>
        <authorList>
            <person name="Chouaia B."/>
            <person name="Crotti E."/>
            <person name="Brusetti L."/>
            <person name="Daffonchio D."/>
            <person name="Essoussi I."/>
            <person name="Nouioui I."/>
            <person name="Sbissi I."/>
            <person name="Ghodhbane-Gtari F."/>
            <person name="Gtari M."/>
            <person name="Vacherie B."/>
            <person name="Barbe V."/>
            <person name="Medigue C."/>
            <person name="Gury J."/>
            <person name="Pujic P."/>
            <person name="Normand P."/>
        </authorList>
    </citation>
    <scope>NUCLEOTIDE SEQUENCE [LARGE SCALE GENOMIC DNA]</scope>
    <source>
        <strain evidence="18 19">DD2</strain>
    </source>
</reference>
<dbReference type="Gene3D" id="3.30.450.20">
    <property type="entry name" value="PAS domain"/>
    <property type="match status" value="1"/>
</dbReference>
<dbReference type="SUPFAM" id="SSF55781">
    <property type="entry name" value="GAF domain-like"/>
    <property type="match status" value="2"/>
</dbReference>
<evidence type="ECO:0000313" key="18">
    <source>
        <dbReference type="EMBL" id="CCG04453.1"/>
    </source>
</evidence>
<feature type="domain" description="PAC" evidence="17">
    <location>
        <begin position="100"/>
        <end position="152"/>
    </location>
</feature>
<dbReference type="FunFam" id="3.60.40.10:FF:000005">
    <property type="entry name" value="Serine/threonine protein phosphatase"/>
    <property type="match status" value="1"/>
</dbReference>
<dbReference type="HOGENOM" id="CLU_000445_43_8_11"/>
<evidence type="ECO:0000256" key="11">
    <source>
        <dbReference type="ARBA" id="ARBA00023211"/>
    </source>
</evidence>
<dbReference type="Gene3D" id="3.30.450.40">
    <property type="match status" value="2"/>
</dbReference>
<dbReference type="InterPro" id="IPR029016">
    <property type="entry name" value="GAF-like_dom_sf"/>
</dbReference>
<accession>H6RUT1</accession>
<evidence type="ECO:0000256" key="8">
    <source>
        <dbReference type="ARBA" id="ARBA00022840"/>
    </source>
</evidence>
<organism evidence="18 19">
    <name type="scientific">Blastococcus saxobsidens (strain DD2)</name>
    <dbReference type="NCBI Taxonomy" id="1146883"/>
    <lineage>
        <taxon>Bacteria</taxon>
        <taxon>Bacillati</taxon>
        <taxon>Actinomycetota</taxon>
        <taxon>Actinomycetes</taxon>
        <taxon>Geodermatophilales</taxon>
        <taxon>Geodermatophilaceae</taxon>
        <taxon>Blastococcus</taxon>
    </lineage>
</organism>
<evidence type="ECO:0000256" key="5">
    <source>
        <dbReference type="ARBA" id="ARBA00022741"/>
    </source>
</evidence>
<dbReference type="SUPFAM" id="SSF81606">
    <property type="entry name" value="PP2C-like"/>
    <property type="match status" value="1"/>
</dbReference>
<dbReference type="InterPro" id="IPR001932">
    <property type="entry name" value="PPM-type_phosphatase-like_dom"/>
</dbReference>
<keyword evidence="4" id="KW-0479">Metal-binding</keyword>
<evidence type="ECO:0000256" key="6">
    <source>
        <dbReference type="ARBA" id="ARBA00022777"/>
    </source>
</evidence>
<keyword evidence="8" id="KW-0067">ATP-binding</keyword>
<dbReference type="Pfam" id="PF13185">
    <property type="entry name" value="GAF_2"/>
    <property type="match status" value="1"/>
</dbReference>
<dbReference type="NCBIfam" id="TIGR00229">
    <property type="entry name" value="sensory_box"/>
    <property type="match status" value="1"/>
</dbReference>
<dbReference type="Proteomes" id="UP000007517">
    <property type="component" value="Chromosome"/>
</dbReference>
<dbReference type="eggNOG" id="COG2208">
    <property type="taxonomic scope" value="Bacteria"/>
</dbReference>
<feature type="region of interest" description="Disordered" evidence="16">
    <location>
        <begin position="1"/>
        <end position="26"/>
    </location>
</feature>
<evidence type="ECO:0000256" key="12">
    <source>
        <dbReference type="ARBA" id="ARBA00047761"/>
    </source>
</evidence>
<dbReference type="STRING" id="1146883.BLASA_3591"/>
<keyword evidence="7" id="KW-0378">Hydrolase</keyword>
<evidence type="ECO:0000256" key="2">
    <source>
        <dbReference type="ARBA" id="ARBA00022553"/>
    </source>
</evidence>
<dbReference type="PROSITE" id="PS50113">
    <property type="entry name" value="PAC"/>
    <property type="match status" value="1"/>
</dbReference>
<dbReference type="eggNOG" id="COG2203">
    <property type="taxonomic scope" value="Bacteria"/>
</dbReference>
<evidence type="ECO:0000256" key="13">
    <source>
        <dbReference type="ARBA" id="ARBA00056274"/>
    </source>
</evidence>
<keyword evidence="6" id="KW-0418">Kinase</keyword>
<reference evidence="19" key="2">
    <citation type="submission" date="2012-02" db="EMBL/GenBank/DDBJ databases">
        <title>Complete genome sequence of Blastococcus saxobsidens strain DD2.</title>
        <authorList>
            <person name="Genoscope."/>
        </authorList>
    </citation>
    <scope>NUCLEOTIDE SEQUENCE [LARGE SCALE GENOMIC DNA]</scope>
    <source>
        <strain evidence="19">DD2</strain>
    </source>
</reference>
<protein>
    <recommendedName>
        <fullName evidence="1">protein-serine/threonine phosphatase</fullName>
        <ecNumber evidence="1">3.1.3.16</ecNumber>
    </recommendedName>
    <alternativeName>
        <fullName evidence="15">Protein-serine/threonine phosphatase</fullName>
    </alternativeName>
    <alternativeName>
        <fullName evidence="14">Serine/threonine-protein kinase</fullName>
    </alternativeName>
</protein>
<dbReference type="Gene3D" id="3.60.40.10">
    <property type="entry name" value="PPM-type phosphatase domain"/>
    <property type="match status" value="1"/>
</dbReference>
<sequence>MTGPDGGEPAGPQDARDRESQLDRLLDEDPADLYENAPMGYLSTLPDGRVARVNRTFCAWTGRSPEDLLGSRLQELLSVGGRVFYETHLVPLLRMQGAVREIAIDVTRIDGSLLPCLLNAVEMRDDDGTPLLVRATLFEATARRRYERELLAAQRLAEESEARSRTVQKVVFDLAAAMTPEDVATVIVQRGRAAMKARGAALVLVEGEADDPRELPGLRPVRSDGLSVRLLRRLKEAAGSRLALELAQGLRSVVLDARLRADQPQLAAAMAADGVTDLVIVPVSADSKRLGVLVLARGEPGRGDLISLEEPGEKRALHPALVDLLWTLGRQAGQALERVRLYEQTRQQGERAAFLLAAARLMADAADVTETVQQLADLVVSRLADVCVIDLVTEHGLARSAARHRDPARQFLLDRLREKQAPTRSPLHPGVRALREGRTQWLHDPAEGRALLAEVAVDDEYRELLEQLQLQRVVSVPMIVDGRRLGVVTLGGDRQRPPFTAADVDVAEQLALQLAQVVDRAQRFEFEERTSHTLQASLLPPAPPEVPSIATAVRYVAATQGVDVGGDWYDVVRLPGNQVAMAVGDVVGHDITAAATMGQLRSVTRAMSVDGPSPAVLIDRLQRGWEQFGLQRMATALFATLDPATGELRIASAGHLPPLLCSDGTAEFLPVRPTRMLGAPAAAAEEWAGVLPTGATLVLFTDGLVESPGADIDAGMDRLLEVAARSCTADPAELCDRLLAELTREHRADDIALLALTRT</sequence>
<dbReference type="eggNOG" id="COG3829">
    <property type="taxonomic scope" value="Bacteria"/>
</dbReference>
<dbReference type="KEGG" id="bsd:BLASA_3591"/>
<dbReference type="GO" id="GO:0046872">
    <property type="term" value="F:metal ion binding"/>
    <property type="evidence" value="ECO:0007669"/>
    <property type="project" value="UniProtKB-KW"/>
</dbReference>
<dbReference type="SMART" id="SM00065">
    <property type="entry name" value="GAF"/>
    <property type="match status" value="2"/>
</dbReference>
<evidence type="ECO:0000256" key="16">
    <source>
        <dbReference type="SAM" id="MobiDB-lite"/>
    </source>
</evidence>
<evidence type="ECO:0000256" key="9">
    <source>
        <dbReference type="ARBA" id="ARBA00022842"/>
    </source>
</evidence>
<dbReference type="SUPFAM" id="SSF55785">
    <property type="entry name" value="PYP-like sensor domain (PAS domain)"/>
    <property type="match status" value="1"/>
</dbReference>
<evidence type="ECO:0000256" key="7">
    <source>
        <dbReference type="ARBA" id="ARBA00022801"/>
    </source>
</evidence>
<dbReference type="CDD" id="cd00130">
    <property type="entry name" value="PAS"/>
    <property type="match status" value="1"/>
</dbReference>
<dbReference type="EMBL" id="FO117623">
    <property type="protein sequence ID" value="CCG04453.1"/>
    <property type="molecule type" value="Genomic_DNA"/>
</dbReference>
<dbReference type="InterPro" id="IPR000014">
    <property type="entry name" value="PAS"/>
</dbReference>
<proteinExistence type="predicted"/>
<name>H6RUT1_BLASD</name>
<evidence type="ECO:0000259" key="17">
    <source>
        <dbReference type="PROSITE" id="PS50113"/>
    </source>
</evidence>
<dbReference type="Pfam" id="PF07228">
    <property type="entry name" value="SpoIIE"/>
    <property type="match status" value="1"/>
</dbReference>
<gene>
    <name evidence="18" type="ordered locus">BLASA_3591</name>
</gene>
<keyword evidence="2" id="KW-0597">Phosphoprotein</keyword>
<keyword evidence="5" id="KW-0547">Nucleotide-binding</keyword>
<keyword evidence="11" id="KW-0464">Manganese</keyword>
<dbReference type="InterPro" id="IPR052016">
    <property type="entry name" value="Bact_Sigma-Reg"/>
</dbReference>
<keyword evidence="9" id="KW-0460">Magnesium</keyword>
<comment type="function">
    <text evidence="13">Primarily acts as an independent SigF regulator that is sensitive to the osmosensory signal, mediating the cross talk of PknD with the SigF regulon. Possesses both phosphatase and kinase activities. The kinase domain functions as a classic anti-sigma factor-like kinase to phosphorylate the anti-anti-sigma factor domain at the canonical regulatory site, and the phosphatase domain antagonizes this activity.</text>
</comment>
<dbReference type="Pfam" id="PF13426">
    <property type="entry name" value="PAS_9"/>
    <property type="match status" value="1"/>
</dbReference>
<feature type="compositionally biased region" description="Basic and acidic residues" evidence="16">
    <location>
        <begin position="14"/>
        <end position="26"/>
    </location>
</feature>
<dbReference type="AlphaFoldDB" id="H6RUT1"/>
<evidence type="ECO:0000256" key="3">
    <source>
        <dbReference type="ARBA" id="ARBA00022679"/>
    </source>
</evidence>
<dbReference type="PANTHER" id="PTHR43156:SF2">
    <property type="entry name" value="STAGE II SPORULATION PROTEIN E"/>
    <property type="match status" value="1"/>
</dbReference>
<keyword evidence="3" id="KW-0808">Transferase</keyword>
<dbReference type="GO" id="GO:0005524">
    <property type="term" value="F:ATP binding"/>
    <property type="evidence" value="ECO:0007669"/>
    <property type="project" value="UniProtKB-KW"/>
</dbReference>
<dbReference type="SMART" id="SM00331">
    <property type="entry name" value="PP2C_SIG"/>
    <property type="match status" value="1"/>
</dbReference>
<dbReference type="SMART" id="SM00091">
    <property type="entry name" value="PAS"/>
    <property type="match status" value="1"/>
</dbReference>
<dbReference type="EC" id="3.1.3.16" evidence="1"/>
<dbReference type="InterPro" id="IPR035965">
    <property type="entry name" value="PAS-like_dom_sf"/>
</dbReference>
<dbReference type="OrthoDB" id="163538at2"/>
<dbReference type="RefSeq" id="WP_014377332.1">
    <property type="nucleotide sequence ID" value="NC_016943.1"/>
</dbReference>